<dbReference type="InterPro" id="IPR011681">
    <property type="entry name" value="GcrA"/>
</dbReference>
<organism evidence="2 3">
    <name type="scientific">Zavarzinia aquatilis</name>
    <dbReference type="NCBI Taxonomy" id="2211142"/>
    <lineage>
        <taxon>Bacteria</taxon>
        <taxon>Pseudomonadati</taxon>
        <taxon>Pseudomonadota</taxon>
        <taxon>Alphaproteobacteria</taxon>
        <taxon>Rhodospirillales</taxon>
        <taxon>Zavarziniaceae</taxon>
        <taxon>Zavarzinia</taxon>
    </lineage>
</organism>
<protein>
    <submittedName>
        <fullName evidence="2">GcrA cell cycle regulator</fullName>
    </submittedName>
</protein>
<name>A0A317E803_9PROT</name>
<dbReference type="Pfam" id="PF07750">
    <property type="entry name" value="GcrA"/>
    <property type="match status" value="1"/>
</dbReference>
<evidence type="ECO:0000313" key="2">
    <source>
        <dbReference type="EMBL" id="PWR22642.1"/>
    </source>
</evidence>
<keyword evidence="3" id="KW-1185">Reference proteome</keyword>
<feature type="compositionally biased region" description="Basic and acidic residues" evidence="1">
    <location>
        <begin position="188"/>
        <end position="209"/>
    </location>
</feature>
<comment type="caution">
    <text evidence="2">The sequence shown here is derived from an EMBL/GenBank/DDBJ whole genome shotgun (WGS) entry which is preliminary data.</text>
</comment>
<dbReference type="EMBL" id="QGLE01000006">
    <property type="protein sequence ID" value="PWR22642.1"/>
    <property type="molecule type" value="Genomic_DNA"/>
</dbReference>
<sequence length="209" mass="22530">MSWTDERIATLRDLWEQGLSASQIATKLGNITRNAVIGKVHRLGLSGRPSPVRSERPAAPAADLPVVETVVTKPVAEAPRAAAPAAPRPVRIVSGAPSASDAPAAAAPVAQPRLQPARPAPVAAPRPIAAEPEPMVRATLLSINDRMCKWPVGDPGDAGFHFCGRRAQTGMPYCQDHARIAYQAATPKSREKRDRDRERERERLLRSLL</sequence>
<evidence type="ECO:0000313" key="3">
    <source>
        <dbReference type="Proteomes" id="UP000245461"/>
    </source>
</evidence>
<reference evidence="2 3" key="1">
    <citation type="submission" date="2018-05" db="EMBL/GenBank/DDBJ databases">
        <title>Zavarzinia sp. HR-AS.</title>
        <authorList>
            <person name="Lee Y."/>
            <person name="Jeon C.O."/>
        </authorList>
    </citation>
    <scope>NUCLEOTIDE SEQUENCE [LARGE SCALE GENOMIC DNA]</scope>
    <source>
        <strain evidence="2 3">HR-AS</strain>
    </source>
</reference>
<dbReference type="AlphaFoldDB" id="A0A317E803"/>
<dbReference type="RefSeq" id="WP_109906151.1">
    <property type="nucleotide sequence ID" value="NZ_QGLE01000006.1"/>
</dbReference>
<gene>
    <name evidence="2" type="ORF">DKG74_12290</name>
</gene>
<feature type="region of interest" description="Disordered" evidence="1">
    <location>
        <begin position="96"/>
        <end position="124"/>
    </location>
</feature>
<feature type="region of interest" description="Disordered" evidence="1">
    <location>
        <begin position="184"/>
        <end position="209"/>
    </location>
</feature>
<proteinExistence type="predicted"/>
<accession>A0A317E803</accession>
<dbReference type="OrthoDB" id="9798071at2"/>
<dbReference type="Gene3D" id="1.10.10.60">
    <property type="entry name" value="Homeodomain-like"/>
    <property type="match status" value="1"/>
</dbReference>
<evidence type="ECO:0000256" key="1">
    <source>
        <dbReference type="SAM" id="MobiDB-lite"/>
    </source>
</evidence>
<dbReference type="Proteomes" id="UP000245461">
    <property type="component" value="Unassembled WGS sequence"/>
</dbReference>
<feature type="compositionally biased region" description="Low complexity" evidence="1">
    <location>
        <begin position="96"/>
        <end position="117"/>
    </location>
</feature>